<dbReference type="InterPro" id="IPR025724">
    <property type="entry name" value="GAG-pre-integrase_dom"/>
</dbReference>
<accession>A0A1U7XVW5</accession>
<organism evidence="3 4">
    <name type="scientific">Nicotiana sylvestris</name>
    <name type="common">Wood tobacco</name>
    <name type="synonym">South American tobacco</name>
    <dbReference type="NCBI Taxonomy" id="4096"/>
    <lineage>
        <taxon>Eukaryota</taxon>
        <taxon>Viridiplantae</taxon>
        <taxon>Streptophyta</taxon>
        <taxon>Embryophyta</taxon>
        <taxon>Tracheophyta</taxon>
        <taxon>Spermatophyta</taxon>
        <taxon>Magnoliopsida</taxon>
        <taxon>eudicotyledons</taxon>
        <taxon>Gunneridae</taxon>
        <taxon>Pentapetalae</taxon>
        <taxon>asterids</taxon>
        <taxon>lamiids</taxon>
        <taxon>Solanales</taxon>
        <taxon>Solanaceae</taxon>
        <taxon>Nicotianoideae</taxon>
        <taxon>Nicotianeae</taxon>
        <taxon>Nicotiana</taxon>
    </lineage>
</organism>
<dbReference type="GeneID" id="104242770"/>
<evidence type="ECO:0000259" key="1">
    <source>
        <dbReference type="Pfam" id="PF13976"/>
    </source>
</evidence>
<dbReference type="RefSeq" id="XP_009796152.1">
    <property type="nucleotide sequence ID" value="XM_009797850.1"/>
</dbReference>
<dbReference type="eggNOG" id="KOG0017">
    <property type="taxonomic scope" value="Eukaryota"/>
</dbReference>
<dbReference type="AlphaFoldDB" id="A0A1U7XVW5"/>
<feature type="domain" description="Retroviral polymerase SH3-like" evidence="2">
    <location>
        <begin position="318"/>
        <end position="378"/>
    </location>
</feature>
<name>A0A1U7XVW5_NICSY</name>
<reference evidence="3" key="1">
    <citation type="journal article" date="2013" name="Genome Biol.">
        <title>Reference genomes and transcriptomes of Nicotiana sylvestris and Nicotiana tomentosiformis.</title>
        <authorList>
            <person name="Sierro N."/>
            <person name="Battey J.N."/>
            <person name="Ouadi S."/>
            <person name="Bovet L."/>
            <person name="Goepfert S."/>
            <person name="Bakaher N."/>
            <person name="Peitsch M.C."/>
            <person name="Ivanov N.V."/>
        </authorList>
    </citation>
    <scope>NUCLEOTIDE SEQUENCE [LARGE SCALE GENOMIC DNA]</scope>
</reference>
<evidence type="ECO:0000259" key="2">
    <source>
        <dbReference type="Pfam" id="PF25597"/>
    </source>
</evidence>
<dbReference type="PANTHER" id="PTHR34222">
    <property type="entry name" value="GAG_PRE-INTEGRS DOMAIN-CONTAINING PROTEIN"/>
    <property type="match status" value="1"/>
</dbReference>
<protein>
    <submittedName>
        <fullName evidence="4">Uncharacterized protein LOC104242770</fullName>
    </submittedName>
</protein>
<dbReference type="InterPro" id="IPR057670">
    <property type="entry name" value="SH3_retrovirus"/>
</dbReference>
<feature type="domain" description="GAG-pre-integrase" evidence="1">
    <location>
        <begin position="222"/>
        <end position="270"/>
    </location>
</feature>
<evidence type="ECO:0000313" key="4">
    <source>
        <dbReference type="RefSeq" id="XP_009796152.1"/>
    </source>
</evidence>
<dbReference type="Pfam" id="PF25597">
    <property type="entry name" value="SH3_retrovirus"/>
    <property type="match status" value="1"/>
</dbReference>
<dbReference type="Pfam" id="PF13976">
    <property type="entry name" value="gag_pre-integrs"/>
    <property type="match status" value="1"/>
</dbReference>
<keyword evidence="3" id="KW-1185">Reference proteome</keyword>
<evidence type="ECO:0000313" key="3">
    <source>
        <dbReference type="Proteomes" id="UP000189701"/>
    </source>
</evidence>
<dbReference type="KEGG" id="nsy:104242770"/>
<gene>
    <name evidence="4" type="primary">LOC104242770</name>
</gene>
<dbReference type="Proteomes" id="UP000189701">
    <property type="component" value="Unplaced"/>
</dbReference>
<reference evidence="4" key="2">
    <citation type="submission" date="2025-08" db="UniProtKB">
        <authorList>
            <consortium name="RefSeq"/>
        </authorList>
    </citation>
    <scope>IDENTIFICATION</scope>
    <source>
        <tissue evidence="4">Leaf</tissue>
    </source>
</reference>
<sequence>MANIMTVGDANDSAALLAGKCDMHQNYPRPKRKWNVQCDYCKMKGHTKEGCYKIIEYPAGFKGKKKMNNAYNACAENNHPNVIAENAGGICQPEGVNIGEMSRSPQLTTEQYDQIMKMLNLNTNREQQQENTANMAGNAYSFLVDIAKTNWIIDTGATNHMVADIRLLNNVKVVNTKDTKKDLFNGEVKGISREKDDLYLLVSQSNKATGTESREVTKGLIAQGNKEEIMVWHKRLGHASGRAMVKLLGYNLEMCKFVIDRCDVCPLAKHHRFWGHCILAATYVINRLPSVALEGKSPYEVFFHKKSSISHLKTLRYLCFAAALPRGDKFGSRAIRAVFMGYSSVTKGYILYDLEKHLFFMNRDVIFREDTFPFQLQDTEMNQTMDPFLVNDNDHLPSEDSIPACSPILGSTLRSIFEVDPSQLIFPSTSSIGNAIPLRRSQRGSKEPVWMTDYVTQKSSTNSVLYPIENVVSYDRLSLSHQTYLGAFLAVTEPQSFQQASQDKRWVEAMQTEIQAL</sequence>
<proteinExistence type="predicted"/>
<dbReference type="PANTHER" id="PTHR34222:SF87">
    <property type="entry name" value="CCHC-TYPE DOMAIN-CONTAINING PROTEIN"/>
    <property type="match status" value="1"/>
</dbReference>